<comment type="caution">
    <text evidence="1">The sequence shown here is derived from an EMBL/GenBank/DDBJ whole genome shotgun (WGS) entry which is preliminary data.</text>
</comment>
<gene>
    <name evidence="1" type="ORF">HNQ71_003955</name>
</gene>
<dbReference type="AlphaFoldDB" id="A0A841PC97"/>
<sequence length="203" mass="23205">MGGAGSGNRWRTGARRKCEDLLDLRISDLSKGGLLSPGRRGNLEWTVGGRPFRSIDIFTREDSLELTYRRLGPAQEWQRVLEVIALDSADQYFGGERRWFICPCCDRRCAVLYAGEEFRCRLCLNLAYRSQSEDHRYRCLSRARKLRQRLGGAAANTPLQLLDKPTGMHWRTYNTLYEKGVALEQATLRAFSEIALKLNAVSR</sequence>
<proteinExistence type="predicted"/>
<protein>
    <submittedName>
        <fullName evidence="1">Uncharacterized protein</fullName>
    </submittedName>
</protein>
<evidence type="ECO:0000313" key="1">
    <source>
        <dbReference type="EMBL" id="MBB6411281.1"/>
    </source>
</evidence>
<dbReference type="Proteomes" id="UP000556329">
    <property type="component" value="Unassembled WGS sequence"/>
</dbReference>
<reference evidence="1 2" key="1">
    <citation type="submission" date="2020-08" db="EMBL/GenBank/DDBJ databases">
        <title>Genomic Encyclopedia of Type Strains, Phase IV (KMG-IV): sequencing the most valuable type-strain genomes for metagenomic binning, comparative biology and taxonomic classification.</title>
        <authorList>
            <person name="Goeker M."/>
        </authorList>
    </citation>
    <scope>NUCLEOTIDE SEQUENCE [LARGE SCALE GENOMIC DNA]</scope>
    <source>
        <strain evidence="1 2">DSM 100039</strain>
    </source>
</reference>
<organism evidence="1 2">
    <name type="scientific">Mesorhizobium sangaii</name>
    <dbReference type="NCBI Taxonomy" id="505389"/>
    <lineage>
        <taxon>Bacteria</taxon>
        <taxon>Pseudomonadati</taxon>
        <taxon>Pseudomonadota</taxon>
        <taxon>Alphaproteobacteria</taxon>
        <taxon>Hyphomicrobiales</taxon>
        <taxon>Phyllobacteriaceae</taxon>
        <taxon>Mesorhizobium</taxon>
    </lineage>
</organism>
<dbReference type="EMBL" id="JACHEF010000003">
    <property type="protein sequence ID" value="MBB6411281.1"/>
    <property type="molecule type" value="Genomic_DNA"/>
</dbReference>
<keyword evidence="2" id="KW-1185">Reference proteome</keyword>
<evidence type="ECO:0000313" key="2">
    <source>
        <dbReference type="Proteomes" id="UP000556329"/>
    </source>
</evidence>
<dbReference type="RefSeq" id="WP_184874265.1">
    <property type="nucleotide sequence ID" value="NZ_JACHEF010000003.1"/>
</dbReference>
<accession>A0A841PC97</accession>
<name>A0A841PC97_9HYPH</name>